<dbReference type="Gene3D" id="2.120.10.80">
    <property type="entry name" value="Kelch-type beta propeller"/>
    <property type="match status" value="1"/>
</dbReference>
<dbReference type="AlphaFoldDB" id="A0A4R9K4X1"/>
<dbReference type="SUPFAM" id="SSF117281">
    <property type="entry name" value="Kelch motif"/>
    <property type="match status" value="2"/>
</dbReference>
<evidence type="ECO:0000313" key="2">
    <source>
        <dbReference type="Proteomes" id="UP000297693"/>
    </source>
</evidence>
<dbReference type="EMBL" id="RQGD01000020">
    <property type="protein sequence ID" value="TGL61202.1"/>
    <property type="molecule type" value="Genomic_DNA"/>
</dbReference>
<evidence type="ECO:0000313" key="1">
    <source>
        <dbReference type="EMBL" id="TGL61202.1"/>
    </source>
</evidence>
<evidence type="ECO:0008006" key="3">
    <source>
        <dbReference type="Google" id="ProtNLM"/>
    </source>
</evidence>
<protein>
    <recommendedName>
        <fullName evidence="3">Galactose oxidase</fullName>
    </recommendedName>
</protein>
<dbReference type="Proteomes" id="UP000297693">
    <property type="component" value="Unassembled WGS sequence"/>
</dbReference>
<gene>
    <name evidence="1" type="ORF">EHQ58_05320</name>
</gene>
<dbReference type="RefSeq" id="WP_135622844.1">
    <property type="nucleotide sequence ID" value="NZ_RQGD01000020.1"/>
</dbReference>
<dbReference type="Gene3D" id="2.130.10.80">
    <property type="entry name" value="Galactose oxidase/kelch, beta-propeller"/>
    <property type="match status" value="1"/>
</dbReference>
<name>A0A4R9K4X1_9LEPT</name>
<organism evidence="1 2">
    <name type="scientific">Leptospira ognonensis</name>
    <dbReference type="NCBI Taxonomy" id="2484945"/>
    <lineage>
        <taxon>Bacteria</taxon>
        <taxon>Pseudomonadati</taxon>
        <taxon>Spirochaetota</taxon>
        <taxon>Spirochaetia</taxon>
        <taxon>Leptospirales</taxon>
        <taxon>Leptospiraceae</taxon>
        <taxon>Leptospira</taxon>
    </lineage>
</organism>
<dbReference type="InterPro" id="IPR015915">
    <property type="entry name" value="Kelch-typ_b-propeller"/>
</dbReference>
<proteinExistence type="predicted"/>
<reference evidence="1" key="1">
    <citation type="journal article" date="2019" name="PLoS Negl. Trop. Dis.">
        <title>Revisiting the worldwide diversity of Leptospira species in the environment.</title>
        <authorList>
            <person name="Vincent A.T."/>
            <person name="Schiettekatte O."/>
            <person name="Bourhy P."/>
            <person name="Veyrier F.J."/>
            <person name="Picardeau M."/>
        </authorList>
    </citation>
    <scope>NUCLEOTIDE SEQUENCE [LARGE SCALE GENOMIC DNA]</scope>
    <source>
        <strain evidence="1">201702476</strain>
    </source>
</reference>
<keyword evidence="2" id="KW-1185">Reference proteome</keyword>
<dbReference type="PANTHER" id="PTHR45632">
    <property type="entry name" value="LD33804P"/>
    <property type="match status" value="1"/>
</dbReference>
<accession>A0A4R9K4X1</accession>
<sequence length="327" mass="35262">MFNTKTESFRLVNSTLTKPLFYHKSFKLRNGKILLVGGYENSYFPSAIGKFGVVSVNAYLYDPVTDTVSVGSSLNQPRTNFGSVQLSDGTVVITGGMTVVSNITADIRISNAIETLSPQSNSFTTATSTLPTNLHSHTAIGSSDGKILVFGGLIDRLDATTAYNFSLLSYDLTNQSVVTLKTLQNNYVESFVAVSGENFLLGSGLRSLNVQIFNKETNAISTIGGLEKSLGQTVFSSDTRYHSILSGISGNSSSAPLEKVIHFNKDYKNFKQGIQIPEPKFCNATVSLGNKHYIFGGATNFSGYIKIAGGLNLSNPSSNSVWVYETK</sequence>
<dbReference type="OrthoDB" id="601499at2"/>
<dbReference type="InterPro" id="IPR037293">
    <property type="entry name" value="Gal_Oxidase_central_sf"/>
</dbReference>
<comment type="caution">
    <text evidence="1">The sequence shown here is derived from an EMBL/GenBank/DDBJ whole genome shotgun (WGS) entry which is preliminary data.</text>
</comment>